<reference evidence="3" key="1">
    <citation type="journal article" date="2020" name="Stud. Mycol.">
        <title>101 Dothideomycetes genomes: a test case for predicting lifestyles and emergence of pathogens.</title>
        <authorList>
            <person name="Haridas S."/>
            <person name="Albert R."/>
            <person name="Binder M."/>
            <person name="Bloem J."/>
            <person name="Labutti K."/>
            <person name="Salamov A."/>
            <person name="Andreopoulos B."/>
            <person name="Baker S."/>
            <person name="Barry K."/>
            <person name="Bills G."/>
            <person name="Bluhm B."/>
            <person name="Cannon C."/>
            <person name="Castanera R."/>
            <person name="Culley D."/>
            <person name="Daum C."/>
            <person name="Ezra D."/>
            <person name="Gonzalez J."/>
            <person name="Henrissat B."/>
            <person name="Kuo A."/>
            <person name="Liang C."/>
            <person name="Lipzen A."/>
            <person name="Lutzoni F."/>
            <person name="Magnuson J."/>
            <person name="Mondo S."/>
            <person name="Nolan M."/>
            <person name="Ohm R."/>
            <person name="Pangilinan J."/>
            <person name="Park H.-J."/>
            <person name="Ramirez L."/>
            <person name="Alfaro M."/>
            <person name="Sun H."/>
            <person name="Tritt A."/>
            <person name="Yoshinaga Y."/>
            <person name="Zwiers L.-H."/>
            <person name="Turgeon B."/>
            <person name="Goodwin S."/>
            <person name="Spatafora J."/>
            <person name="Crous P."/>
            <person name="Grigoriev I."/>
        </authorList>
    </citation>
    <scope>NUCLEOTIDE SEQUENCE</scope>
    <source>
        <strain evidence="3">CBS 113389</strain>
    </source>
</reference>
<sequence>MAAWLPTLLALLGFAIARAEAQHVFAHVLVGTTVGYTVANWQNDIQLAASFGIEAFALNIGTPLQGITATQVANAFQAAAALNTSFQLFFSFDYLGGTAGAWQTSDIVNLLQNYTTSPSYFQYQGRPFVSTFEGPTVSNVNQWSTIRSSISGGIYFVPDWSSQGPGYNMNLYDGAFSWTMWPDGPNQMTTAPDQQWTSSLTPANKTYMMGVSPWFYTDLPAYNKAWVWRGDRLWFDRWQETQQVLPQFVEIVSWNDWGECHYVSPIYQPGIPNAPNADATVYVDGYPHSAWLQTLPYQIAAYKHAYNSANPAPSVPVGQDKIVFWYRTSPAASGSTDCTGNCAQSSINTGGYQTGYPPSQILEDNIFAIALLSYPASVSIAIGNNVITFPNVPAGINLVNRTFGGFTGPVTVKSSSGAIGTGVNITSAPASGVANFNAFVGLASHYYWHCECYYEQYWEQCREHYDRLQHHRLEHNWFHYNERYERNYKRNYERSYERNYRQQHYKQHHEQQRKQLYHHQRSQHASQYHNRLCDKYSLRSDNSHNHGHSDFDLYASGQHDGDFDCDSSSGYEYCYEHEYGDPGRGNEYCHEHCDPEPGYNHCHEYCDPDAGHKYCHEHEYFDANSGHDHRYEHVHASRQHRNEYEYFHSTAKYRDEHEYFHATSKHRYKYEYLDSAAEHRYKHQHFDPAAEHRYEYKYFHSTAKYRHEHEYFHATSKHRDEYEYFDSTAEHRHEYKYIDPATENSDKHQYSDPVRNHEHSNQHAISKYRHDHIDAACDYQDCDPTAKYNYGDQYCNPAGKDEYSDAAGEDRHDDSDKDDDQKELAPEKMVLVQYSSQRARQSEHLSGVLVSPALYPRE</sequence>
<dbReference type="Proteomes" id="UP000799767">
    <property type="component" value="Unassembled WGS sequence"/>
</dbReference>
<dbReference type="GO" id="GO:0051118">
    <property type="term" value="F:glucan endo-1,3-alpha-glucosidase activity"/>
    <property type="evidence" value="ECO:0007669"/>
    <property type="project" value="InterPro"/>
</dbReference>
<keyword evidence="3" id="KW-0378">Hydrolase</keyword>
<evidence type="ECO:0000256" key="2">
    <source>
        <dbReference type="SAM" id="SignalP"/>
    </source>
</evidence>
<feature type="compositionally biased region" description="Basic and acidic residues" evidence="1">
    <location>
        <begin position="799"/>
        <end position="826"/>
    </location>
</feature>
<name>A0A6A6PI02_9PEZI</name>
<dbReference type="Gene3D" id="3.20.20.80">
    <property type="entry name" value="Glycosidases"/>
    <property type="match status" value="1"/>
</dbReference>
<evidence type="ECO:0000256" key="1">
    <source>
        <dbReference type="SAM" id="MobiDB-lite"/>
    </source>
</evidence>
<accession>A0A6A6PI02</accession>
<dbReference type="RefSeq" id="XP_033585931.1">
    <property type="nucleotide sequence ID" value="XM_033737656.1"/>
</dbReference>
<feature type="region of interest" description="Disordered" evidence="1">
    <location>
        <begin position="741"/>
        <end position="763"/>
    </location>
</feature>
<protein>
    <submittedName>
        <fullName evidence="3">Glycosyl hydrolase family 71-domain-containing protein</fullName>
    </submittedName>
</protein>
<dbReference type="GeneID" id="54478658"/>
<keyword evidence="4" id="KW-1185">Reference proteome</keyword>
<feature type="region of interest" description="Disordered" evidence="1">
    <location>
        <begin position="500"/>
        <end position="521"/>
    </location>
</feature>
<dbReference type="Pfam" id="PF03659">
    <property type="entry name" value="Glyco_hydro_71"/>
    <property type="match status" value="1"/>
</dbReference>
<feature type="compositionally biased region" description="Basic and acidic residues" evidence="1">
    <location>
        <begin position="744"/>
        <end position="761"/>
    </location>
</feature>
<dbReference type="AlphaFoldDB" id="A0A6A6PI02"/>
<dbReference type="EMBL" id="MU001641">
    <property type="protein sequence ID" value="KAF2479361.1"/>
    <property type="molecule type" value="Genomic_DNA"/>
</dbReference>
<evidence type="ECO:0000313" key="4">
    <source>
        <dbReference type="Proteomes" id="UP000799767"/>
    </source>
</evidence>
<feature type="signal peptide" evidence="2">
    <location>
        <begin position="1"/>
        <end position="21"/>
    </location>
</feature>
<proteinExistence type="predicted"/>
<evidence type="ECO:0000313" key="3">
    <source>
        <dbReference type="EMBL" id="KAF2479361.1"/>
    </source>
</evidence>
<organism evidence="3 4">
    <name type="scientific">Neohortaea acidophila</name>
    <dbReference type="NCBI Taxonomy" id="245834"/>
    <lineage>
        <taxon>Eukaryota</taxon>
        <taxon>Fungi</taxon>
        <taxon>Dikarya</taxon>
        <taxon>Ascomycota</taxon>
        <taxon>Pezizomycotina</taxon>
        <taxon>Dothideomycetes</taxon>
        <taxon>Dothideomycetidae</taxon>
        <taxon>Mycosphaerellales</taxon>
        <taxon>Teratosphaeriaceae</taxon>
        <taxon>Neohortaea</taxon>
    </lineage>
</organism>
<dbReference type="InterPro" id="IPR005197">
    <property type="entry name" value="Glyco_hydro_71"/>
</dbReference>
<dbReference type="CDD" id="cd11577">
    <property type="entry name" value="GH71"/>
    <property type="match status" value="1"/>
</dbReference>
<feature type="region of interest" description="Disordered" evidence="1">
    <location>
        <begin position="794"/>
        <end position="858"/>
    </location>
</feature>
<gene>
    <name evidence="3" type="ORF">BDY17DRAFT_327339</name>
</gene>
<dbReference type="OrthoDB" id="3257981at2759"/>
<feature type="chain" id="PRO_5025633285" evidence="2">
    <location>
        <begin position="22"/>
        <end position="858"/>
    </location>
</feature>
<keyword evidence="2" id="KW-0732">Signal</keyword>